<evidence type="ECO:0000256" key="2">
    <source>
        <dbReference type="ARBA" id="ARBA00022801"/>
    </source>
</evidence>
<dbReference type="InterPro" id="IPR001714">
    <property type="entry name" value="Pept_M24_MAP"/>
</dbReference>
<accession>A0A0H5SFU5</accession>
<dbReference type="Proteomes" id="UP000236497">
    <property type="component" value="Unassembled WGS sequence"/>
</dbReference>
<evidence type="ECO:0000259" key="3">
    <source>
        <dbReference type="Pfam" id="PF00557"/>
    </source>
</evidence>
<evidence type="ECO:0000313" key="6">
    <source>
        <dbReference type="Proteomes" id="UP000236497"/>
    </source>
</evidence>
<dbReference type="Pfam" id="PF01321">
    <property type="entry name" value="Creatinase_N"/>
    <property type="match status" value="1"/>
</dbReference>
<dbReference type="Gene3D" id="3.40.350.10">
    <property type="entry name" value="Creatinase/prolidase N-terminal domain"/>
    <property type="match status" value="1"/>
</dbReference>
<dbReference type="Gene3D" id="3.90.230.10">
    <property type="entry name" value="Creatinase/methionine aminopeptidase superfamily"/>
    <property type="match status" value="1"/>
</dbReference>
<keyword evidence="6" id="KW-1185">Reference proteome</keyword>
<dbReference type="GO" id="GO:0004177">
    <property type="term" value="F:aminopeptidase activity"/>
    <property type="evidence" value="ECO:0007669"/>
    <property type="project" value="UniProtKB-ARBA"/>
</dbReference>
<evidence type="ECO:0000256" key="1">
    <source>
        <dbReference type="ARBA" id="ARBA00022723"/>
    </source>
</evidence>
<dbReference type="InterPro" id="IPR029149">
    <property type="entry name" value="Creatin/AminoP/Spt16_N"/>
</dbReference>
<sequence length="355" mass="39359">MDNFKRVQEINSKLNIDAVLISNGNNMRYISGFAGETGYVYISGNRHAVITDFRYTYQAEAEAEGYEIVTIGSGGYEEAIGNLIKSDNVKRLGFESEDMLFSDYEKLKNALDFAELVPIKDEITRLRRIKTPKELERIRIAESIGDKVFSEILNFIKPGVTELEVAARIEYLLKLYGGEKTSFPAIVASGVNSSMPHAVPTSKKIEKGDFVTMDFGCVYEGYCSDMTRTIVVGKATDKQKEIYNIVLEAQLAALDTLRAGLKGKDVDKVARDIIYNAGYEGCFGHGLGHSVGLFIHENPRLSATEEDIIEAGMVETVEPGIYIRGFGGVRIEDLVEVTENGIVNYTHSDKSLIEL</sequence>
<dbReference type="RefSeq" id="WP_103201835.1">
    <property type="nucleotide sequence ID" value="NZ_CVTD020000008.1"/>
</dbReference>
<dbReference type="PRINTS" id="PR00599">
    <property type="entry name" value="MAPEPTIDASE"/>
</dbReference>
<dbReference type="InterPro" id="IPR036005">
    <property type="entry name" value="Creatinase/aminopeptidase-like"/>
</dbReference>
<organism evidence="5 6">
    <name type="scientific">Herbinix hemicellulosilytica</name>
    <dbReference type="NCBI Taxonomy" id="1564487"/>
    <lineage>
        <taxon>Bacteria</taxon>
        <taxon>Bacillati</taxon>
        <taxon>Bacillota</taxon>
        <taxon>Clostridia</taxon>
        <taxon>Lachnospirales</taxon>
        <taxon>Lachnospiraceae</taxon>
        <taxon>Herbinix</taxon>
    </lineage>
</organism>
<evidence type="ECO:0000313" key="5">
    <source>
        <dbReference type="EMBL" id="CRZ33671.1"/>
    </source>
</evidence>
<dbReference type="CDD" id="cd01092">
    <property type="entry name" value="APP-like"/>
    <property type="match status" value="1"/>
</dbReference>
<keyword evidence="1" id="KW-0479">Metal-binding</keyword>
<evidence type="ECO:0000259" key="4">
    <source>
        <dbReference type="Pfam" id="PF01321"/>
    </source>
</evidence>
<dbReference type="InterPro" id="IPR000587">
    <property type="entry name" value="Creatinase_N"/>
</dbReference>
<dbReference type="GO" id="GO:0008235">
    <property type="term" value="F:metalloexopeptidase activity"/>
    <property type="evidence" value="ECO:0007669"/>
    <property type="project" value="UniProtKB-ARBA"/>
</dbReference>
<dbReference type="Pfam" id="PF00557">
    <property type="entry name" value="Peptidase_M24"/>
    <property type="match status" value="1"/>
</dbReference>
<name>A0A0H5SFU5_HERHM</name>
<dbReference type="OrthoDB" id="9806388at2"/>
<dbReference type="InterPro" id="IPR001131">
    <property type="entry name" value="Peptidase_M24B_aminopep-P_CS"/>
</dbReference>
<keyword evidence="2 5" id="KW-0378">Hydrolase</keyword>
<dbReference type="AlphaFoldDB" id="A0A0H5SFU5"/>
<dbReference type="InterPro" id="IPR050659">
    <property type="entry name" value="Peptidase_M24B"/>
</dbReference>
<dbReference type="SUPFAM" id="SSF55920">
    <property type="entry name" value="Creatinase/aminopeptidase"/>
    <property type="match status" value="1"/>
</dbReference>
<gene>
    <name evidence="5" type="primary">yqhT</name>
    <name evidence="5" type="ORF">HHT355_0466</name>
</gene>
<protein>
    <submittedName>
        <fullName evidence="5">Putative peptidase YqhT</fullName>
        <ecNumber evidence="5">3.4.-.-</ecNumber>
    </submittedName>
</protein>
<dbReference type="InterPro" id="IPR000994">
    <property type="entry name" value="Pept_M24"/>
</dbReference>
<dbReference type="PANTHER" id="PTHR46112">
    <property type="entry name" value="AMINOPEPTIDASE"/>
    <property type="match status" value="1"/>
</dbReference>
<proteinExistence type="predicted"/>
<reference evidence="5 6" key="1">
    <citation type="submission" date="2015-06" db="EMBL/GenBank/DDBJ databases">
        <authorList>
            <person name="Wibberg Daniel"/>
        </authorList>
    </citation>
    <scope>NUCLEOTIDE SEQUENCE [LARGE SCALE GENOMIC DNA]</scope>
    <source>
        <strain evidence="5 6">T3/55T</strain>
    </source>
</reference>
<dbReference type="SUPFAM" id="SSF53092">
    <property type="entry name" value="Creatinase/prolidase N-terminal domain"/>
    <property type="match status" value="1"/>
</dbReference>
<dbReference type="PANTHER" id="PTHR46112:SF3">
    <property type="entry name" value="AMINOPEPTIDASE YPDF"/>
    <property type="match status" value="1"/>
</dbReference>
<dbReference type="EC" id="3.4.-.-" evidence="5"/>
<feature type="domain" description="Creatinase N-terminal" evidence="4">
    <location>
        <begin position="5"/>
        <end position="129"/>
    </location>
</feature>
<dbReference type="PROSITE" id="PS00491">
    <property type="entry name" value="PROLINE_PEPTIDASE"/>
    <property type="match status" value="1"/>
</dbReference>
<dbReference type="EMBL" id="CVTD020000008">
    <property type="protein sequence ID" value="CRZ33671.1"/>
    <property type="molecule type" value="Genomic_DNA"/>
</dbReference>
<feature type="domain" description="Peptidase M24" evidence="3">
    <location>
        <begin position="136"/>
        <end position="339"/>
    </location>
</feature>
<dbReference type="GO" id="GO:0046872">
    <property type="term" value="F:metal ion binding"/>
    <property type="evidence" value="ECO:0007669"/>
    <property type="project" value="UniProtKB-KW"/>
</dbReference>